<dbReference type="InterPro" id="IPR029056">
    <property type="entry name" value="Ribokinase-like"/>
</dbReference>
<proteinExistence type="inferred from homology"/>
<dbReference type="PANTHER" id="PTHR43320">
    <property type="entry name" value="SUGAR KINASE"/>
    <property type="match status" value="1"/>
</dbReference>
<dbReference type="EMBL" id="VWOX01000005">
    <property type="protein sequence ID" value="KAA5543846.1"/>
    <property type="molecule type" value="Genomic_DNA"/>
</dbReference>
<gene>
    <name evidence="5" type="ORF">FYK55_11800</name>
</gene>
<dbReference type="InterPro" id="IPR052700">
    <property type="entry name" value="Carb_kinase_PfkB-like"/>
</dbReference>
<dbReference type="SUPFAM" id="SSF53613">
    <property type="entry name" value="Ribokinase-like"/>
    <property type="match status" value="1"/>
</dbReference>
<keyword evidence="3 5" id="KW-0418">Kinase</keyword>
<accession>A0A5M6DBG7</accession>
<dbReference type="RefSeq" id="WP_150076598.1">
    <property type="nucleotide sequence ID" value="NZ_VWOX01000005.1"/>
</dbReference>
<dbReference type="CDD" id="cd01166">
    <property type="entry name" value="KdgK"/>
    <property type="match status" value="1"/>
</dbReference>
<evidence type="ECO:0000256" key="1">
    <source>
        <dbReference type="ARBA" id="ARBA00010688"/>
    </source>
</evidence>
<comment type="caution">
    <text evidence="5">The sequence shown here is derived from an EMBL/GenBank/DDBJ whole genome shotgun (WGS) entry which is preliminary data.</text>
</comment>
<evidence type="ECO:0000313" key="5">
    <source>
        <dbReference type="EMBL" id="KAA5543846.1"/>
    </source>
</evidence>
<dbReference type="Gene3D" id="3.40.1190.20">
    <property type="match status" value="1"/>
</dbReference>
<protein>
    <submittedName>
        <fullName evidence="5">Sugar kinase</fullName>
    </submittedName>
</protein>
<name>A0A5M6DBG7_9BACT</name>
<keyword evidence="2" id="KW-0808">Transferase</keyword>
<evidence type="ECO:0000313" key="6">
    <source>
        <dbReference type="Proteomes" id="UP000324479"/>
    </source>
</evidence>
<evidence type="ECO:0000256" key="2">
    <source>
        <dbReference type="ARBA" id="ARBA00022679"/>
    </source>
</evidence>
<dbReference type="PANTHER" id="PTHR43320:SF2">
    <property type="entry name" value="2-DEHYDRO-3-DEOXYGLUCONOKINASE_2-DEHYDRO-3-DEOXYGALACTONOKINASE"/>
    <property type="match status" value="1"/>
</dbReference>
<dbReference type="GO" id="GO:0016301">
    <property type="term" value="F:kinase activity"/>
    <property type="evidence" value="ECO:0007669"/>
    <property type="project" value="UniProtKB-KW"/>
</dbReference>
<feature type="domain" description="Carbohydrate kinase PfkB" evidence="4">
    <location>
        <begin position="1"/>
        <end position="325"/>
    </location>
</feature>
<dbReference type="Pfam" id="PF00294">
    <property type="entry name" value="PfkB"/>
    <property type="match status" value="1"/>
</dbReference>
<comment type="similarity">
    <text evidence="1">Belongs to the carbohydrate kinase PfkB family.</text>
</comment>
<evidence type="ECO:0000259" key="4">
    <source>
        <dbReference type="Pfam" id="PF00294"/>
    </source>
</evidence>
<dbReference type="AlphaFoldDB" id="A0A5M6DBG7"/>
<keyword evidence="6" id="KW-1185">Reference proteome</keyword>
<sequence>MTRVVTFGEIMARMACPGYKRFQQAMPGTLNVTFAGAEASIAASIAYLGGDAIFVTALPPHPIADACIADLRSLGLDTSQILRTPQGRLGLYFLEQGANQRPSNIIYDRENSSIAITPPDAYDWDAILQDAEWLVLSGITPALSRNAMEVTMRAASEAASRNVRIACDANYRGKLWRWEPSTEPRQLANRVMRQLMPMVQLFIGGHQDAASILGTEDSLGPIELARELTSKYPQIRRVAMTRREDSSASQNRFGGLLYDQNCDQLYEAPEQHEGYLISHIVDRIGTGDAFAAGLLFALTTPGLETPQTAIRFATAAGCLSHSVEGDFHFGSRAEIESLMNGDATGRVRR</sequence>
<organism evidence="5 6">
    <name type="scientific">Roseiconus nitratireducens</name>
    <dbReference type="NCBI Taxonomy" id="2605748"/>
    <lineage>
        <taxon>Bacteria</taxon>
        <taxon>Pseudomonadati</taxon>
        <taxon>Planctomycetota</taxon>
        <taxon>Planctomycetia</taxon>
        <taxon>Pirellulales</taxon>
        <taxon>Pirellulaceae</taxon>
        <taxon>Roseiconus</taxon>
    </lineage>
</organism>
<dbReference type="InterPro" id="IPR011611">
    <property type="entry name" value="PfkB_dom"/>
</dbReference>
<reference evidence="5 6" key="1">
    <citation type="submission" date="2019-08" db="EMBL/GenBank/DDBJ databases">
        <authorList>
            <person name="Dhanesh K."/>
            <person name="Kumar G."/>
            <person name="Sasikala C."/>
            <person name="Venkata Ramana C."/>
        </authorList>
    </citation>
    <scope>NUCLEOTIDE SEQUENCE [LARGE SCALE GENOMIC DNA]</scope>
    <source>
        <strain evidence="5 6">JC645</strain>
    </source>
</reference>
<dbReference type="Proteomes" id="UP000324479">
    <property type="component" value="Unassembled WGS sequence"/>
</dbReference>
<evidence type="ECO:0000256" key="3">
    <source>
        <dbReference type="ARBA" id="ARBA00022777"/>
    </source>
</evidence>